<evidence type="ECO:0000256" key="3">
    <source>
        <dbReference type="PROSITE-ProRule" id="PRU00339"/>
    </source>
</evidence>
<dbReference type="SUPFAM" id="SSF48452">
    <property type="entry name" value="TPR-like"/>
    <property type="match status" value="1"/>
</dbReference>
<dbReference type="EMBL" id="VXIS01000058">
    <property type="protein sequence ID" value="KAA8909385.1"/>
    <property type="molecule type" value="Genomic_DNA"/>
</dbReference>
<proteinExistence type="predicted"/>
<dbReference type="Gene3D" id="3.40.50.300">
    <property type="entry name" value="P-loop containing nucleotide triphosphate hydrolases"/>
    <property type="match status" value="1"/>
</dbReference>
<dbReference type="InterPro" id="IPR027417">
    <property type="entry name" value="P-loop_NTPase"/>
</dbReference>
<dbReference type="InterPro" id="IPR029058">
    <property type="entry name" value="AB_hydrolase_fold"/>
</dbReference>
<feature type="region of interest" description="Disordered" evidence="4">
    <location>
        <begin position="1310"/>
        <end position="1337"/>
    </location>
</feature>
<evidence type="ECO:0000256" key="2">
    <source>
        <dbReference type="ARBA" id="ARBA00022803"/>
    </source>
</evidence>
<accession>A0A5J5F239</accession>
<dbReference type="Pfam" id="PF13424">
    <property type="entry name" value="TPR_12"/>
    <property type="match status" value="3"/>
</dbReference>
<dbReference type="InterPro" id="IPR019734">
    <property type="entry name" value="TPR_rpt"/>
</dbReference>
<keyword evidence="8" id="KW-1185">Reference proteome</keyword>
<feature type="domain" description="NB-ARC" evidence="5">
    <location>
        <begin position="415"/>
        <end position="581"/>
    </location>
</feature>
<dbReference type="PANTHER" id="PTHR45641">
    <property type="entry name" value="TETRATRICOPEPTIDE REPEAT PROTEIN (AFU_ORTHOLOGUE AFUA_6G03870)"/>
    <property type="match status" value="1"/>
</dbReference>
<feature type="compositionally biased region" description="Basic and acidic residues" evidence="4">
    <location>
        <begin position="1310"/>
        <end position="1321"/>
    </location>
</feature>
<evidence type="ECO:0000313" key="7">
    <source>
        <dbReference type="EMBL" id="KAA8909385.1"/>
    </source>
</evidence>
<dbReference type="SUPFAM" id="SSF53474">
    <property type="entry name" value="alpha/beta-Hydrolases"/>
    <property type="match status" value="1"/>
</dbReference>
<dbReference type="PANTHER" id="PTHR45641:SF19">
    <property type="entry name" value="NEPHROCYSTIN-3"/>
    <property type="match status" value="1"/>
</dbReference>
<dbReference type="Pfam" id="PF00931">
    <property type="entry name" value="NB-ARC"/>
    <property type="match status" value="1"/>
</dbReference>
<dbReference type="SUPFAM" id="SSF52540">
    <property type="entry name" value="P-loop containing nucleoside triphosphate hydrolases"/>
    <property type="match status" value="1"/>
</dbReference>
<organism evidence="7 8">
    <name type="scientific">Sphaerosporella brunnea</name>
    <dbReference type="NCBI Taxonomy" id="1250544"/>
    <lineage>
        <taxon>Eukaryota</taxon>
        <taxon>Fungi</taxon>
        <taxon>Dikarya</taxon>
        <taxon>Ascomycota</taxon>
        <taxon>Pezizomycotina</taxon>
        <taxon>Pezizomycetes</taxon>
        <taxon>Pezizales</taxon>
        <taxon>Pyronemataceae</taxon>
        <taxon>Sphaerosporella</taxon>
    </lineage>
</organism>
<dbReference type="GO" id="GO:0043531">
    <property type="term" value="F:ADP binding"/>
    <property type="evidence" value="ECO:0007669"/>
    <property type="project" value="InterPro"/>
</dbReference>
<dbReference type="InterPro" id="IPR002182">
    <property type="entry name" value="NB-ARC"/>
</dbReference>
<dbReference type="SMART" id="SM00028">
    <property type="entry name" value="TPR"/>
    <property type="match status" value="9"/>
</dbReference>
<dbReference type="SUPFAM" id="SSF81901">
    <property type="entry name" value="HCP-like"/>
    <property type="match status" value="1"/>
</dbReference>
<gene>
    <name evidence="7" type="ORF">FN846DRAFT_918147</name>
</gene>
<evidence type="ECO:0000259" key="6">
    <source>
        <dbReference type="Pfam" id="PF25000"/>
    </source>
</evidence>
<keyword evidence="1" id="KW-0677">Repeat</keyword>
<reference evidence="7 8" key="1">
    <citation type="submission" date="2019-09" db="EMBL/GenBank/DDBJ databases">
        <title>Draft genome of the ectomycorrhizal ascomycete Sphaerosporella brunnea.</title>
        <authorList>
            <consortium name="DOE Joint Genome Institute"/>
            <person name="Benucci G.M."/>
            <person name="Marozzi G."/>
            <person name="Antonielli L."/>
            <person name="Sanchez S."/>
            <person name="Marco P."/>
            <person name="Wang X."/>
            <person name="Falini L.B."/>
            <person name="Barry K."/>
            <person name="Haridas S."/>
            <person name="Lipzen A."/>
            <person name="Labutti K."/>
            <person name="Grigoriev I.V."/>
            <person name="Murat C."/>
            <person name="Martin F."/>
            <person name="Albertini E."/>
            <person name="Donnini D."/>
            <person name="Bonito G."/>
        </authorList>
    </citation>
    <scope>NUCLEOTIDE SEQUENCE [LARGE SCALE GENOMIC DNA]</scope>
    <source>
        <strain evidence="7 8">Sb_GMNB300</strain>
    </source>
</reference>
<dbReference type="Pfam" id="PF13374">
    <property type="entry name" value="TPR_10"/>
    <property type="match status" value="2"/>
</dbReference>
<evidence type="ECO:0000259" key="5">
    <source>
        <dbReference type="Pfam" id="PF00931"/>
    </source>
</evidence>
<dbReference type="Pfam" id="PF25000">
    <property type="entry name" value="DUF7779"/>
    <property type="match status" value="1"/>
</dbReference>
<comment type="caution">
    <text evidence="7">The sequence shown here is derived from an EMBL/GenBank/DDBJ whole genome shotgun (WGS) entry which is preliminary data.</text>
</comment>
<dbReference type="InParanoid" id="A0A5J5F239"/>
<feature type="domain" description="DUF7779" evidence="6">
    <location>
        <begin position="673"/>
        <end position="749"/>
    </location>
</feature>
<evidence type="ECO:0000256" key="1">
    <source>
        <dbReference type="ARBA" id="ARBA00022737"/>
    </source>
</evidence>
<dbReference type="Proteomes" id="UP000326924">
    <property type="component" value="Unassembled WGS sequence"/>
</dbReference>
<dbReference type="Gene3D" id="3.40.50.1820">
    <property type="entry name" value="alpha/beta hydrolase"/>
    <property type="match status" value="1"/>
</dbReference>
<evidence type="ECO:0000313" key="8">
    <source>
        <dbReference type="Proteomes" id="UP000326924"/>
    </source>
</evidence>
<feature type="repeat" description="TPR" evidence="3">
    <location>
        <begin position="856"/>
        <end position="889"/>
    </location>
</feature>
<sequence>MPSKFVFRARGFPVEAEIHHLKRALEGRLSENERLRLLDRETAIVPPCSSRPDEASTRTVLFTLEPPVPVFLAKLAKQTAKTVILEICEKDVTIDMQFLGFTQLYAVDQGKPIVADIVALTGINSHAYGSWKAKEEPERMWLRDFFPQHFPNCRTMIYGYNASLKTKSVHRLQDFTQEFLHALKRLRSSEEEQRRPLIFIGHSYGGILVAHTLVKAKFEQRESNDPLDCLLKATYGILFFGTPHRGMVVKNLVEALEKGGHTQRLQLLEEIKQEISGTGKLKDDLARFIDLCTRFKICSVYELEETPNVVVAPDDTWRRGEEYAMAVEDGSALLKLPADLEHKIPADANHSNIVKFASIQDETYQNVRTFLDELLLGATEVVPRRFCSEAVLEPIFQVPIRRNKNFVGRGGILSQLEKNLEPSQDQPRVCLCALGGSGKTEIAVEFCYRRLKTKPAAHVFWIYGDSQDSFTLGYREILERIQPQFLNQKTNLDSELCLTTVKEWLESKKSGEWVMVIDNLDNIEGQDGKGLSIQKYIPRRNGAILITSRDSRVSEVYVSNTEEIMMIEVMSDQEATDMFFQLLENNKDPNLLPGIGKLIRLFGNLPLAIAQAASYIREMSRKNKLLHLQELLRYVDLCDEAKGQQQKLLSKPLRSGSHSVAAMTTWHITFEKIKDISPPSIELLQLMSFLDPDEIPRDLLSTAPGLGLDNPLDFDEAIQHLLRFSLVNPLKGDSYRLHRLVGLYTREQVGTASGSSGVETTLKVALDAISKNFPDGEDYKNMATCNRLMPHVTAIVNYRQKELVDVLLERLPDLQHNCGGYLLRRGMYNEALVWYKGALHAREKTFGEKDENPDTLNTINSIGSVFDGLANYEEALKWFQRALSGREKSLGSNHPDTLQTVHNMANVIREQAKFEEALNLYRRALVGRENDPHIGPDHPETLRTINCIANVFFAQGKYDDALAWYKRALVGREEALGNDHPDTLYTIHNIAGVYQAQDEYDQAFECISKALVGLEKALGADNPLTMPANTRFADILRLQQKFDEALKRFERTLVVQEKRLGSDHRQTLETIYKMADTFFDQGKPEMAIEWFKKALAGREKVLGSAHPDTRAAMSAIAFVLEHENKYEEALAWYTKAIAGHETTEDHDTDTLYTFHNIASLLFRSGKYSEAIQWYEKSFVGLEKTLGLRHSLTLQVLAGMAASYEKQQPQPNFKKALEIAQRVLAEIRKVTANSRQAVSDDLAAVRQEMERVVADISADGSLNSATDRDSIASPAETTALTLVERHDSLPLGTNIVDGYYCSDGTPEIKELSQRDFEPPDGGKKRKAEQELELADGGKRRKTGNRCIILWQVHPS</sequence>
<dbReference type="InterPro" id="IPR056681">
    <property type="entry name" value="DUF7779"/>
</dbReference>
<evidence type="ECO:0000256" key="4">
    <source>
        <dbReference type="SAM" id="MobiDB-lite"/>
    </source>
</evidence>
<dbReference type="Gene3D" id="1.25.40.10">
    <property type="entry name" value="Tetratricopeptide repeat domain"/>
    <property type="match status" value="3"/>
</dbReference>
<dbReference type="InterPro" id="IPR011990">
    <property type="entry name" value="TPR-like_helical_dom_sf"/>
</dbReference>
<protein>
    <submittedName>
        <fullName evidence="7">Uncharacterized protein</fullName>
    </submittedName>
</protein>
<keyword evidence="2 3" id="KW-0802">TPR repeat</keyword>
<name>A0A5J5F239_9PEZI</name>
<dbReference type="PROSITE" id="PS50005">
    <property type="entry name" value="TPR"/>
    <property type="match status" value="1"/>
</dbReference>
<dbReference type="OrthoDB" id="1658288at2759"/>